<feature type="signal peptide" evidence="2">
    <location>
        <begin position="1"/>
        <end position="27"/>
    </location>
</feature>
<dbReference type="RefSeq" id="WP_367956857.1">
    <property type="nucleotide sequence ID" value="NZ_JBDPGJ010000007.1"/>
</dbReference>
<dbReference type="SUPFAM" id="SSF53300">
    <property type="entry name" value="vWA-like"/>
    <property type="match status" value="1"/>
</dbReference>
<evidence type="ECO:0000313" key="4">
    <source>
        <dbReference type="EMBL" id="MEX0409007.1"/>
    </source>
</evidence>
<evidence type="ECO:0000313" key="5">
    <source>
        <dbReference type="Proteomes" id="UP001556692"/>
    </source>
</evidence>
<feature type="domain" description="VWFA" evidence="3">
    <location>
        <begin position="35"/>
        <end position="216"/>
    </location>
</feature>
<sequence>MATILRRAAVRWAAAMLVGLSPGAAFAQVETTTVPAALIIDSSGSMAAREPDGRVKLDAARAVVEDALEAWPAEGRLAVVAYGHRRQSDCADIETIVPLGAVSTSVVHDRLAALRARGKTPISRSLVHAAGLLPEGDAAIVLVSDGLETCEADPCAVAAELKQANPRLVIHVVGFGLAEGEAAQLSCIARNAGGRFLNAGSAEDLASAMTTVVETVAAEPSVPKAPPAPEPPPVVDTPAPEPPPAPVPEPPQVARVGIAALAGGLGRLVDAPVRWVVRDTAGVAIYEGESRGLSLDLAEGSYGVEAFAANARGRATIEVSGEPGQEFDVEVDAGRLDLSLSAGKVAPPFSDREAAGTVWTLEPRDGQGAVEVPQLARPSLLLAPGRYLVRARLKGLEAEAEATVATGAAAALRLDVPLGALVLEAALAEEEPALTDASMLAWRVGEGDTAQLVAGQARPRLVLPEGKYAVALSIAGGEVLSAADVVADEERLLRVVVGGGELELGARLGPESPPVEDWRDAYWTLTAQDGPAAGQEIVLPAAAPVVPVPPGRWRISVQSGTVVVEHEVTVGPGGRSALVFDLDAARLGIKAAPADGGPLAMNTVFSVYAVGTDGAAAEAPVYSGGASEEVSTIVPSGRWLVIAEDSDGRRGTAEVDLGAGEETTVELPLR</sequence>
<keyword evidence="5" id="KW-1185">Reference proteome</keyword>
<proteinExistence type="predicted"/>
<dbReference type="InterPro" id="IPR002035">
    <property type="entry name" value="VWF_A"/>
</dbReference>
<gene>
    <name evidence="4" type="ORF">ABGN05_25530</name>
</gene>
<dbReference type="PROSITE" id="PS50234">
    <property type="entry name" value="VWFA"/>
    <property type="match status" value="1"/>
</dbReference>
<organism evidence="4 5">
    <name type="scientific">Aquibium pacificus</name>
    <dbReference type="NCBI Taxonomy" id="3153579"/>
    <lineage>
        <taxon>Bacteria</taxon>
        <taxon>Pseudomonadati</taxon>
        <taxon>Pseudomonadota</taxon>
        <taxon>Alphaproteobacteria</taxon>
        <taxon>Hyphomicrobiales</taxon>
        <taxon>Phyllobacteriaceae</taxon>
        <taxon>Aquibium</taxon>
    </lineage>
</organism>
<feature type="region of interest" description="Disordered" evidence="1">
    <location>
        <begin position="219"/>
        <end position="248"/>
    </location>
</feature>
<evidence type="ECO:0000256" key="2">
    <source>
        <dbReference type="SAM" id="SignalP"/>
    </source>
</evidence>
<feature type="compositionally biased region" description="Pro residues" evidence="1">
    <location>
        <begin position="223"/>
        <end position="248"/>
    </location>
</feature>
<evidence type="ECO:0000259" key="3">
    <source>
        <dbReference type="PROSITE" id="PS50234"/>
    </source>
</evidence>
<reference evidence="4 5" key="1">
    <citation type="submission" date="2024-05" db="EMBL/GenBank/DDBJ databases">
        <authorList>
            <person name="Jiang F."/>
        </authorList>
    </citation>
    <scope>NUCLEOTIDE SEQUENCE [LARGE SCALE GENOMIC DNA]</scope>
    <source>
        <strain evidence="4 5">LZ166</strain>
    </source>
</reference>
<dbReference type="SMART" id="SM00327">
    <property type="entry name" value="VWA"/>
    <property type="match status" value="1"/>
</dbReference>
<protein>
    <submittedName>
        <fullName evidence="4">VWA domain-containing protein</fullName>
    </submittedName>
</protein>
<dbReference type="EMBL" id="JBDPGJ010000007">
    <property type="protein sequence ID" value="MEX0409007.1"/>
    <property type="molecule type" value="Genomic_DNA"/>
</dbReference>
<dbReference type="Pfam" id="PF13519">
    <property type="entry name" value="VWA_2"/>
    <property type="match status" value="1"/>
</dbReference>
<dbReference type="Gene3D" id="3.40.50.410">
    <property type="entry name" value="von Willebrand factor, type A domain"/>
    <property type="match status" value="1"/>
</dbReference>
<comment type="caution">
    <text evidence="4">The sequence shown here is derived from an EMBL/GenBank/DDBJ whole genome shotgun (WGS) entry which is preliminary data.</text>
</comment>
<accession>A0ABV3SQD9</accession>
<name>A0ABV3SQD9_9HYPH</name>
<feature type="chain" id="PRO_5046278549" evidence="2">
    <location>
        <begin position="28"/>
        <end position="670"/>
    </location>
</feature>
<dbReference type="InterPro" id="IPR036465">
    <property type="entry name" value="vWFA_dom_sf"/>
</dbReference>
<evidence type="ECO:0000256" key="1">
    <source>
        <dbReference type="SAM" id="MobiDB-lite"/>
    </source>
</evidence>
<keyword evidence="2" id="KW-0732">Signal</keyword>
<dbReference type="Proteomes" id="UP001556692">
    <property type="component" value="Unassembled WGS sequence"/>
</dbReference>